<proteinExistence type="predicted"/>
<dbReference type="EMBL" id="LBWB01000030">
    <property type="protein sequence ID" value="KKQ98942.1"/>
    <property type="molecule type" value="Genomic_DNA"/>
</dbReference>
<accession>A0A0G0M6S6</accession>
<dbReference type="STRING" id="1618574.UT24_C0030G0020"/>
<evidence type="ECO:0000313" key="1">
    <source>
        <dbReference type="EMBL" id="KKQ98942.1"/>
    </source>
</evidence>
<dbReference type="Proteomes" id="UP000033881">
    <property type="component" value="Unassembled WGS sequence"/>
</dbReference>
<gene>
    <name evidence="1" type="ORF">UT24_C0030G0020</name>
</gene>
<protein>
    <submittedName>
        <fullName evidence="1">Uncharacterized protein</fullName>
    </submittedName>
</protein>
<sequence length="52" mass="6136">MIDYESLKELNYIVKWLQKLRDVSYNTLNYSESGTDLFSALTDMLSNKIWKG</sequence>
<reference evidence="1 2" key="1">
    <citation type="journal article" date="2015" name="Nature">
        <title>rRNA introns, odd ribosomes, and small enigmatic genomes across a large radiation of phyla.</title>
        <authorList>
            <person name="Brown C.T."/>
            <person name="Hug L.A."/>
            <person name="Thomas B.C."/>
            <person name="Sharon I."/>
            <person name="Castelle C.J."/>
            <person name="Singh A."/>
            <person name="Wilkins M.J."/>
            <person name="Williams K.H."/>
            <person name="Banfield J.F."/>
        </authorList>
    </citation>
    <scope>NUCLEOTIDE SEQUENCE [LARGE SCALE GENOMIC DNA]</scope>
</reference>
<name>A0A0G0M6S6_9BACT</name>
<dbReference type="AlphaFoldDB" id="A0A0G0M6S6"/>
<comment type="caution">
    <text evidence="1">The sequence shown here is derived from an EMBL/GenBank/DDBJ whole genome shotgun (WGS) entry which is preliminary data.</text>
</comment>
<organism evidence="1 2">
    <name type="scientific">Candidatus Woesebacteria bacterium GW2011_GWB1_39_12</name>
    <dbReference type="NCBI Taxonomy" id="1618574"/>
    <lineage>
        <taxon>Bacteria</taxon>
        <taxon>Candidatus Woeseibacteriota</taxon>
    </lineage>
</organism>
<evidence type="ECO:0000313" key="2">
    <source>
        <dbReference type="Proteomes" id="UP000033881"/>
    </source>
</evidence>